<name>A0A831TAW1_9BACT</name>
<dbReference type="Gene3D" id="3.40.50.10490">
    <property type="entry name" value="Glucose-6-phosphate isomerase like protein, domain 1"/>
    <property type="match status" value="2"/>
</dbReference>
<evidence type="ECO:0000256" key="1">
    <source>
        <dbReference type="SAM" id="Phobius"/>
    </source>
</evidence>
<dbReference type="InterPro" id="IPR046348">
    <property type="entry name" value="SIS_dom_sf"/>
</dbReference>
<organism evidence="2">
    <name type="scientific">Thermorudis peleae</name>
    <dbReference type="NCBI Taxonomy" id="1382356"/>
    <lineage>
        <taxon>Bacteria</taxon>
        <taxon>Pseudomonadati</taxon>
        <taxon>Thermomicrobiota</taxon>
        <taxon>Thermomicrobia</taxon>
        <taxon>Thermomicrobia incertae sedis</taxon>
        <taxon>Thermorudis</taxon>
    </lineage>
</organism>
<dbReference type="SUPFAM" id="SSF53697">
    <property type="entry name" value="SIS domain"/>
    <property type="match status" value="1"/>
</dbReference>
<dbReference type="EMBL" id="DSIY01000337">
    <property type="protein sequence ID" value="HEG92617.1"/>
    <property type="molecule type" value="Genomic_DNA"/>
</dbReference>
<dbReference type="GO" id="GO:0006094">
    <property type="term" value="P:gluconeogenesis"/>
    <property type="evidence" value="ECO:0007669"/>
    <property type="project" value="InterPro"/>
</dbReference>
<dbReference type="GO" id="GO:0097367">
    <property type="term" value="F:carbohydrate derivative binding"/>
    <property type="evidence" value="ECO:0007669"/>
    <property type="project" value="InterPro"/>
</dbReference>
<sequence length="390" mass="41626">MVVYRGRVERGGAVQTMADGGTTSVIQPAAPARVSLAGVLLALVAVAAFVPYIMLQMSGAGIVFSAVTEGHVPFWLGAALAQLAEAGRDKVTFITEPGLASLGDWLEQLLAESTGKQETGLIPIVGEPHLAPDGYGADRVFVGIDLALQPHPQTEALLDALAAVGHPVLRSRLWNTWELGAEFLRWEVATAVAGALLGINPFDEPNVQESKDRTGRLLDGFVKTRELTTPPPTAASELVLASGVTATSVPEAIERFLGEVRHGGYLALLAFADPTQEVDRRLREARRLLLERLGVATTLGYGPRYLHSIGQLYKGGPAGGAFLLIVVEPRADLPIPEVPYTFRTLFLAQAFGDYQALADRGKPVLLLRISGDPTQGLDWLLQHLVTAAAR</sequence>
<keyword evidence="1" id="KW-0472">Membrane</keyword>
<dbReference type="GO" id="GO:0006096">
    <property type="term" value="P:glycolytic process"/>
    <property type="evidence" value="ECO:0007669"/>
    <property type="project" value="InterPro"/>
</dbReference>
<keyword evidence="1" id="KW-0812">Transmembrane</keyword>
<keyword evidence="1" id="KW-1133">Transmembrane helix</keyword>
<dbReference type="GO" id="GO:0004347">
    <property type="term" value="F:glucose-6-phosphate isomerase activity"/>
    <property type="evidence" value="ECO:0007669"/>
    <property type="project" value="InterPro"/>
</dbReference>
<dbReference type="AlphaFoldDB" id="A0A831TAW1"/>
<evidence type="ECO:0008006" key="3">
    <source>
        <dbReference type="Google" id="ProtNLM"/>
    </source>
</evidence>
<reference evidence="2" key="1">
    <citation type="journal article" date="2020" name="mSystems">
        <title>Genome- and Community-Level Interaction Insights into Carbon Utilization and Element Cycling Functions of Hydrothermarchaeota in Hydrothermal Sediment.</title>
        <authorList>
            <person name="Zhou Z."/>
            <person name="Liu Y."/>
            <person name="Xu W."/>
            <person name="Pan J."/>
            <person name="Luo Z.H."/>
            <person name="Li M."/>
        </authorList>
    </citation>
    <scope>NUCLEOTIDE SEQUENCE [LARGE SCALE GENOMIC DNA]</scope>
    <source>
        <strain evidence="2">SpSt-210</strain>
    </source>
</reference>
<gene>
    <name evidence="2" type="ORF">ENP34_14455</name>
</gene>
<comment type="caution">
    <text evidence="2">The sequence shown here is derived from an EMBL/GenBank/DDBJ whole genome shotgun (WGS) entry which is preliminary data.</text>
</comment>
<dbReference type="InterPro" id="IPR001672">
    <property type="entry name" value="G6P_Isomerase"/>
</dbReference>
<evidence type="ECO:0000313" key="2">
    <source>
        <dbReference type="EMBL" id="HEG92617.1"/>
    </source>
</evidence>
<feature type="transmembrane region" description="Helical" evidence="1">
    <location>
        <begin position="34"/>
        <end position="55"/>
    </location>
</feature>
<dbReference type="PROSITE" id="PS51463">
    <property type="entry name" value="P_GLUCOSE_ISOMERASE_3"/>
    <property type="match status" value="1"/>
</dbReference>
<protein>
    <recommendedName>
        <fullName evidence="3">Transaldolase</fullName>
    </recommendedName>
</protein>
<proteinExistence type="predicted"/>
<accession>A0A831TAW1</accession>